<dbReference type="AlphaFoldDB" id="A0AAD6RNK9"/>
<proteinExistence type="predicted"/>
<dbReference type="EMBL" id="JAQIZT010000001">
    <property type="protein sequence ID" value="KAJ7011846.1"/>
    <property type="molecule type" value="Genomic_DNA"/>
</dbReference>
<evidence type="ECO:0000313" key="2">
    <source>
        <dbReference type="Proteomes" id="UP001164929"/>
    </source>
</evidence>
<reference evidence="1 2" key="1">
    <citation type="journal article" date="2023" name="Mol. Ecol. Resour.">
        <title>Chromosome-level genome assembly of a triploid poplar Populus alba 'Berolinensis'.</title>
        <authorList>
            <person name="Chen S."/>
            <person name="Yu Y."/>
            <person name="Wang X."/>
            <person name="Wang S."/>
            <person name="Zhang T."/>
            <person name="Zhou Y."/>
            <person name="He R."/>
            <person name="Meng N."/>
            <person name="Wang Y."/>
            <person name="Liu W."/>
            <person name="Liu Z."/>
            <person name="Liu J."/>
            <person name="Guo Q."/>
            <person name="Huang H."/>
            <person name="Sederoff R.R."/>
            <person name="Wang G."/>
            <person name="Qu G."/>
            <person name="Chen S."/>
        </authorList>
    </citation>
    <scope>NUCLEOTIDE SEQUENCE [LARGE SCALE GENOMIC DNA]</scope>
    <source>
        <strain evidence="1">SC-2020</strain>
    </source>
</reference>
<dbReference type="Proteomes" id="UP001164929">
    <property type="component" value="Chromosome 1"/>
</dbReference>
<gene>
    <name evidence="1" type="ORF">NC653_002058</name>
</gene>
<name>A0AAD6RNK9_9ROSI</name>
<protein>
    <submittedName>
        <fullName evidence="1">Uncharacterized protein</fullName>
    </submittedName>
</protein>
<sequence>MNFELYPRHFVAVDLPVEKMVYFKRFVVLMDLIFFHG</sequence>
<organism evidence="1 2">
    <name type="scientific">Populus alba x Populus x berolinensis</name>
    <dbReference type="NCBI Taxonomy" id="444605"/>
    <lineage>
        <taxon>Eukaryota</taxon>
        <taxon>Viridiplantae</taxon>
        <taxon>Streptophyta</taxon>
        <taxon>Embryophyta</taxon>
        <taxon>Tracheophyta</taxon>
        <taxon>Spermatophyta</taxon>
        <taxon>Magnoliopsida</taxon>
        <taxon>eudicotyledons</taxon>
        <taxon>Gunneridae</taxon>
        <taxon>Pentapetalae</taxon>
        <taxon>rosids</taxon>
        <taxon>fabids</taxon>
        <taxon>Malpighiales</taxon>
        <taxon>Salicaceae</taxon>
        <taxon>Saliceae</taxon>
        <taxon>Populus</taxon>
    </lineage>
</organism>
<evidence type="ECO:0000313" key="1">
    <source>
        <dbReference type="EMBL" id="KAJ7011846.1"/>
    </source>
</evidence>
<keyword evidence="2" id="KW-1185">Reference proteome</keyword>
<accession>A0AAD6RNK9</accession>
<comment type="caution">
    <text evidence="1">The sequence shown here is derived from an EMBL/GenBank/DDBJ whole genome shotgun (WGS) entry which is preliminary data.</text>
</comment>